<evidence type="ECO:0000256" key="7">
    <source>
        <dbReference type="ARBA" id="ARBA00022741"/>
    </source>
</evidence>
<dbReference type="CDD" id="cd23948">
    <property type="entry name" value="FAD_synthase"/>
    <property type="match status" value="1"/>
</dbReference>
<dbReference type="EC" id="2.7.7.2" evidence="2"/>
<evidence type="ECO:0000313" key="14">
    <source>
        <dbReference type="Proteomes" id="UP000692954"/>
    </source>
</evidence>
<evidence type="ECO:0000313" key="13">
    <source>
        <dbReference type="EMBL" id="CAD8084755.1"/>
    </source>
</evidence>
<dbReference type="EMBL" id="CAJJDN010000047">
    <property type="protein sequence ID" value="CAD8084755.1"/>
    <property type="molecule type" value="Genomic_DNA"/>
</dbReference>
<evidence type="ECO:0000256" key="2">
    <source>
        <dbReference type="ARBA" id="ARBA00012393"/>
    </source>
</evidence>
<keyword evidence="14" id="KW-1185">Reference proteome</keyword>
<evidence type="ECO:0000256" key="6">
    <source>
        <dbReference type="ARBA" id="ARBA00022695"/>
    </source>
</evidence>
<dbReference type="Proteomes" id="UP000692954">
    <property type="component" value="Unassembled WGS sequence"/>
</dbReference>
<keyword evidence="6" id="KW-0548">Nucleotidyltransferase</keyword>
<feature type="region of interest" description="Disordered" evidence="11">
    <location>
        <begin position="185"/>
        <end position="205"/>
    </location>
</feature>
<dbReference type="PANTHER" id="PTHR23293:SF9">
    <property type="entry name" value="FAD SYNTHASE"/>
    <property type="match status" value="1"/>
</dbReference>
<keyword evidence="4" id="KW-0288">FMN</keyword>
<keyword evidence="9" id="KW-0067">ATP-binding</keyword>
<evidence type="ECO:0000256" key="8">
    <source>
        <dbReference type="ARBA" id="ARBA00022827"/>
    </source>
</evidence>
<keyword evidence="3" id="KW-0285">Flavoprotein</keyword>
<evidence type="ECO:0000259" key="12">
    <source>
        <dbReference type="Pfam" id="PF01507"/>
    </source>
</evidence>
<reference evidence="13" key="1">
    <citation type="submission" date="2021-01" db="EMBL/GenBank/DDBJ databases">
        <authorList>
            <consortium name="Genoscope - CEA"/>
            <person name="William W."/>
        </authorList>
    </citation>
    <scope>NUCLEOTIDE SEQUENCE</scope>
</reference>
<evidence type="ECO:0000256" key="11">
    <source>
        <dbReference type="SAM" id="MobiDB-lite"/>
    </source>
</evidence>
<accession>A0A8S1N6K4</accession>
<evidence type="ECO:0000256" key="3">
    <source>
        <dbReference type="ARBA" id="ARBA00022630"/>
    </source>
</evidence>
<gene>
    <name evidence="13" type="ORF">PSON_ATCC_30995.1.T0470145</name>
</gene>
<organism evidence="13 14">
    <name type="scientific">Paramecium sonneborni</name>
    <dbReference type="NCBI Taxonomy" id="65129"/>
    <lineage>
        <taxon>Eukaryota</taxon>
        <taxon>Sar</taxon>
        <taxon>Alveolata</taxon>
        <taxon>Ciliophora</taxon>
        <taxon>Intramacronucleata</taxon>
        <taxon>Oligohymenophorea</taxon>
        <taxon>Peniculida</taxon>
        <taxon>Parameciidae</taxon>
        <taxon>Paramecium</taxon>
    </lineage>
</organism>
<feature type="compositionally biased region" description="Basic and acidic residues" evidence="11">
    <location>
        <begin position="193"/>
        <end position="205"/>
    </location>
</feature>
<keyword evidence="8" id="KW-0274">FAD</keyword>
<feature type="domain" description="Phosphoadenosine phosphosulphate reductase" evidence="12">
    <location>
        <begin position="99"/>
        <end position="182"/>
    </location>
</feature>
<dbReference type="Pfam" id="PF01507">
    <property type="entry name" value="PAPS_reduct"/>
    <property type="match status" value="1"/>
</dbReference>
<dbReference type="PANTHER" id="PTHR23293">
    <property type="entry name" value="FAD SYNTHETASE-RELATED FMN ADENYLYLTRANSFERASE"/>
    <property type="match status" value="1"/>
</dbReference>
<evidence type="ECO:0000256" key="1">
    <source>
        <dbReference type="ARBA" id="ARBA00004726"/>
    </source>
</evidence>
<dbReference type="OrthoDB" id="270728at2759"/>
<keyword evidence="7" id="KW-0547">Nucleotide-binding</keyword>
<dbReference type="AlphaFoldDB" id="A0A8S1N6K4"/>
<evidence type="ECO:0000256" key="4">
    <source>
        <dbReference type="ARBA" id="ARBA00022643"/>
    </source>
</evidence>
<comment type="caution">
    <text evidence="13">The sequence shown here is derived from an EMBL/GenBank/DDBJ whole genome shotgun (WGS) entry which is preliminary data.</text>
</comment>
<protein>
    <recommendedName>
        <fullName evidence="2">FAD synthase</fullName>
        <ecNumber evidence="2">2.7.7.2</ecNumber>
    </recommendedName>
</protein>
<comment type="pathway">
    <text evidence="1">Cofactor biosynthesis; FAD biosynthesis; FAD from FMN: step 1/1.</text>
</comment>
<keyword evidence="5" id="KW-0808">Transferase</keyword>
<dbReference type="GO" id="GO:0006747">
    <property type="term" value="P:FAD biosynthetic process"/>
    <property type="evidence" value="ECO:0007669"/>
    <property type="project" value="TreeGrafter"/>
</dbReference>
<sequence>MDNQDSISSSVLFQEAIDFLVKIFEIFRFPQIKICFNGGKDATVVLYLAKMALEKLQISTQIECIYFKEKEPFPEIIEFMELQQKALNLNILECKECVKQSLKQQVQLQAVIMGTRRSDPHGKNLNLISITDNNYPSLLRINPILEWNYSQIWEFIRTFNIPYCSLYDQGYMCLGEIGKTQPNKNYKNGMKPWEFDPEHERQDRK</sequence>
<evidence type="ECO:0000256" key="10">
    <source>
        <dbReference type="ARBA" id="ARBA00049494"/>
    </source>
</evidence>
<comment type="catalytic activity">
    <reaction evidence="10">
        <text>FMN + ATP + H(+) = FAD + diphosphate</text>
        <dbReference type="Rhea" id="RHEA:17237"/>
        <dbReference type="ChEBI" id="CHEBI:15378"/>
        <dbReference type="ChEBI" id="CHEBI:30616"/>
        <dbReference type="ChEBI" id="CHEBI:33019"/>
        <dbReference type="ChEBI" id="CHEBI:57692"/>
        <dbReference type="ChEBI" id="CHEBI:58210"/>
        <dbReference type="EC" id="2.7.7.2"/>
    </reaction>
</comment>
<dbReference type="InterPro" id="IPR002500">
    <property type="entry name" value="PAPS_reduct_dom"/>
</dbReference>
<name>A0A8S1N6K4_9CILI</name>
<dbReference type="GO" id="GO:0003919">
    <property type="term" value="F:FMN adenylyltransferase activity"/>
    <property type="evidence" value="ECO:0007669"/>
    <property type="project" value="UniProtKB-EC"/>
</dbReference>
<evidence type="ECO:0000256" key="9">
    <source>
        <dbReference type="ARBA" id="ARBA00022840"/>
    </source>
</evidence>
<evidence type="ECO:0000256" key="5">
    <source>
        <dbReference type="ARBA" id="ARBA00022679"/>
    </source>
</evidence>
<proteinExistence type="predicted"/>
<dbReference type="GO" id="GO:0005524">
    <property type="term" value="F:ATP binding"/>
    <property type="evidence" value="ECO:0007669"/>
    <property type="project" value="UniProtKB-KW"/>
</dbReference>